<gene>
    <name evidence="10" type="ORF">ONE63_005163</name>
</gene>
<evidence type="ECO:0000313" key="11">
    <source>
        <dbReference type="Proteomes" id="UP001075354"/>
    </source>
</evidence>
<dbReference type="InterPro" id="IPR013087">
    <property type="entry name" value="Znf_C2H2_type"/>
</dbReference>
<evidence type="ECO:0000256" key="5">
    <source>
        <dbReference type="ARBA" id="ARBA00022833"/>
    </source>
</evidence>
<keyword evidence="6" id="KW-0539">Nucleus</keyword>
<evidence type="ECO:0000256" key="6">
    <source>
        <dbReference type="ARBA" id="ARBA00023242"/>
    </source>
</evidence>
<dbReference type="EMBL" id="JAPTSV010000002">
    <property type="protein sequence ID" value="KAJ1530239.1"/>
    <property type="molecule type" value="Genomic_DNA"/>
</dbReference>
<keyword evidence="4 7" id="KW-0863">Zinc-finger</keyword>
<feature type="compositionally biased region" description="Polar residues" evidence="8">
    <location>
        <begin position="338"/>
        <end position="349"/>
    </location>
</feature>
<accession>A0AAV7Y1E1</accession>
<dbReference type="SMART" id="SM00355">
    <property type="entry name" value="ZnF_C2H2"/>
    <property type="match status" value="6"/>
</dbReference>
<keyword evidence="5" id="KW-0862">Zinc</keyword>
<dbReference type="InterPro" id="IPR036236">
    <property type="entry name" value="Znf_C2H2_sf"/>
</dbReference>
<dbReference type="Pfam" id="PF00096">
    <property type="entry name" value="zf-C2H2"/>
    <property type="match status" value="3"/>
</dbReference>
<dbReference type="PANTHER" id="PTHR24406">
    <property type="entry name" value="TRANSCRIPTIONAL REPRESSOR CTCFL-RELATED"/>
    <property type="match status" value="1"/>
</dbReference>
<evidence type="ECO:0000256" key="2">
    <source>
        <dbReference type="ARBA" id="ARBA00022723"/>
    </source>
</evidence>
<evidence type="ECO:0000313" key="10">
    <source>
        <dbReference type="EMBL" id="KAJ1530240.1"/>
    </source>
</evidence>
<feature type="region of interest" description="Disordered" evidence="8">
    <location>
        <begin position="336"/>
        <end position="383"/>
    </location>
</feature>
<feature type="domain" description="C2H2-type" evidence="9">
    <location>
        <begin position="27"/>
        <end position="47"/>
    </location>
</feature>
<feature type="domain" description="C2H2-type" evidence="9">
    <location>
        <begin position="241"/>
        <end position="269"/>
    </location>
</feature>
<evidence type="ECO:0000256" key="4">
    <source>
        <dbReference type="ARBA" id="ARBA00022771"/>
    </source>
</evidence>
<dbReference type="PROSITE" id="PS00028">
    <property type="entry name" value="ZINC_FINGER_C2H2_1"/>
    <property type="match status" value="5"/>
</dbReference>
<proteinExistence type="predicted"/>
<dbReference type="AlphaFoldDB" id="A0AAV7Y1E1"/>
<feature type="compositionally biased region" description="Polar residues" evidence="8">
    <location>
        <begin position="409"/>
        <end position="419"/>
    </location>
</feature>
<keyword evidence="2" id="KW-0479">Metal-binding</keyword>
<name>A0AAV7Y1E1_9NEOP</name>
<evidence type="ECO:0000259" key="9">
    <source>
        <dbReference type="PROSITE" id="PS50157"/>
    </source>
</evidence>
<keyword evidence="3" id="KW-0677">Repeat</keyword>
<dbReference type="SUPFAM" id="SSF57667">
    <property type="entry name" value="beta-beta-alpha zinc fingers"/>
    <property type="match status" value="2"/>
</dbReference>
<organism evidence="10 11">
    <name type="scientific">Megalurothrips usitatus</name>
    <name type="common">bean blossom thrips</name>
    <dbReference type="NCBI Taxonomy" id="439358"/>
    <lineage>
        <taxon>Eukaryota</taxon>
        <taxon>Metazoa</taxon>
        <taxon>Ecdysozoa</taxon>
        <taxon>Arthropoda</taxon>
        <taxon>Hexapoda</taxon>
        <taxon>Insecta</taxon>
        <taxon>Pterygota</taxon>
        <taxon>Neoptera</taxon>
        <taxon>Paraneoptera</taxon>
        <taxon>Thysanoptera</taxon>
        <taxon>Terebrantia</taxon>
        <taxon>Thripoidea</taxon>
        <taxon>Thripidae</taxon>
        <taxon>Megalurothrips</taxon>
    </lineage>
</organism>
<evidence type="ECO:0000256" key="1">
    <source>
        <dbReference type="ARBA" id="ARBA00004123"/>
    </source>
</evidence>
<feature type="compositionally biased region" description="Polar residues" evidence="8">
    <location>
        <begin position="358"/>
        <end position="370"/>
    </location>
</feature>
<feature type="compositionally biased region" description="Basic and acidic residues" evidence="8">
    <location>
        <begin position="371"/>
        <end position="382"/>
    </location>
</feature>
<dbReference type="GO" id="GO:0008270">
    <property type="term" value="F:zinc ion binding"/>
    <property type="evidence" value="ECO:0007669"/>
    <property type="project" value="UniProtKB-KW"/>
</dbReference>
<feature type="domain" description="C2H2-type" evidence="9">
    <location>
        <begin position="67"/>
        <end position="94"/>
    </location>
</feature>
<dbReference type="GO" id="GO:0005634">
    <property type="term" value="C:nucleus"/>
    <property type="evidence" value="ECO:0007669"/>
    <property type="project" value="UniProtKB-SubCell"/>
</dbReference>
<keyword evidence="11" id="KW-1185">Reference proteome</keyword>
<evidence type="ECO:0000256" key="3">
    <source>
        <dbReference type="ARBA" id="ARBA00022737"/>
    </source>
</evidence>
<sequence length="445" mass="48145">MYDQLPRSGDQAFHVKRPKCGGRGKMFKCSNCTKAYPIKASLKRHLRSGLCVRWGTVGAGSPQVQTFQCRPCGQSFARKQLCDVHKRLHCSVEMNEGMDDSDAVASGAADDSVLFHAVDHPIKLETECFGEDVPGESSVAHGGHTGHNVDHVNAPAEEAVRAVEARGNSSVIVPNSPIERRNYECVFCEKTFNEKSKLAVHLGTHSTPLLPKSFKCDVCGRTFRTLWTFSRHQCVHEEIAFICDLCPQKFSTKQNVLDHLAVAHKVRCPLCTRTFGEEKYLEEHLAECHFKQMVGADSNCLEGELQVSAQNSTSDALTFLEIPLEYNKVQDEVLEVDSTGNEDSSSENSCGGMPSPDAVTQNSPDASTSHSGDHKGSDEGDAPHVSAQLDAAACTENLPERSAPAPTDVQETSLPKGTLSGTTVSCTAVACVEGHSIAGINLLCT</sequence>
<comment type="caution">
    <text evidence="10">The sequence shown here is derived from an EMBL/GenBank/DDBJ whole genome shotgun (WGS) entry which is preliminary data.</text>
</comment>
<evidence type="ECO:0000256" key="7">
    <source>
        <dbReference type="PROSITE-ProRule" id="PRU00042"/>
    </source>
</evidence>
<feature type="domain" description="C2H2-type" evidence="9">
    <location>
        <begin position="183"/>
        <end position="206"/>
    </location>
</feature>
<dbReference type="InterPro" id="IPR050888">
    <property type="entry name" value="ZnF_C2H2-type_TF"/>
</dbReference>
<reference evidence="10" key="1">
    <citation type="submission" date="2022-12" db="EMBL/GenBank/DDBJ databases">
        <title>Chromosome-level genome assembly of the bean flower thrips Megalurothrips usitatus.</title>
        <authorList>
            <person name="Ma L."/>
            <person name="Liu Q."/>
            <person name="Li H."/>
            <person name="Cai W."/>
        </authorList>
    </citation>
    <scope>NUCLEOTIDE SEQUENCE</scope>
    <source>
        <strain evidence="10">Cailab_2022a</strain>
    </source>
</reference>
<evidence type="ECO:0000256" key="8">
    <source>
        <dbReference type="SAM" id="MobiDB-lite"/>
    </source>
</evidence>
<dbReference type="Gene3D" id="3.30.160.60">
    <property type="entry name" value="Classic Zinc Finger"/>
    <property type="match status" value="4"/>
</dbReference>
<comment type="subcellular location">
    <subcellularLocation>
        <location evidence="1">Nucleus</location>
    </subcellularLocation>
</comment>
<dbReference type="Proteomes" id="UP001075354">
    <property type="component" value="Chromosome 2"/>
</dbReference>
<feature type="region of interest" description="Disordered" evidence="8">
    <location>
        <begin position="399"/>
        <end position="419"/>
    </location>
</feature>
<feature type="domain" description="C2H2-type" evidence="9">
    <location>
        <begin position="214"/>
        <end position="236"/>
    </location>
</feature>
<protein>
    <recommendedName>
        <fullName evidence="9">C2H2-type domain-containing protein</fullName>
    </recommendedName>
</protein>
<dbReference type="EMBL" id="JAPTSV010000002">
    <property type="protein sequence ID" value="KAJ1530240.1"/>
    <property type="molecule type" value="Genomic_DNA"/>
</dbReference>
<dbReference type="PROSITE" id="PS50157">
    <property type="entry name" value="ZINC_FINGER_C2H2_2"/>
    <property type="match status" value="5"/>
</dbReference>